<dbReference type="NCBIfam" id="NF001236">
    <property type="entry name" value="PRK00203.1"/>
    <property type="match status" value="1"/>
</dbReference>
<evidence type="ECO:0000256" key="2">
    <source>
        <dbReference type="ARBA" id="ARBA00001946"/>
    </source>
</evidence>
<reference evidence="12 13" key="1">
    <citation type="submission" date="2016-10" db="EMBL/GenBank/DDBJ databases">
        <authorList>
            <person name="de Groot N.N."/>
        </authorList>
    </citation>
    <scope>NUCLEOTIDE SEQUENCE [LARGE SCALE GENOMIC DNA]</scope>
    <source>
        <strain evidence="12 13">CGMCC 1.7031</strain>
    </source>
</reference>
<dbReference type="InterPro" id="IPR022892">
    <property type="entry name" value="RNaseHI"/>
</dbReference>
<proteinExistence type="inferred from homology"/>
<dbReference type="AlphaFoldDB" id="A0A1G5H426"/>
<sequence>MSHEVHIYTDGAAKGNPGNGGYGVVMELVGTGYRKEFYEGFRLTTNNRMELLAVIVGLEKLKQPNKKVLVVSDSKYVVDSVVKGWVFGWEKKGFAGKKNPDLWQRFLKIYRQHQVDFKWIKGHNNHPQNERCDQLAVMASMQPKLSVDAFYEREEQRLL</sequence>
<keyword evidence="6" id="KW-0540">Nuclease</keyword>
<evidence type="ECO:0000256" key="4">
    <source>
        <dbReference type="ARBA" id="ARBA00011245"/>
    </source>
</evidence>
<keyword evidence="13" id="KW-1185">Reference proteome</keyword>
<dbReference type="InterPro" id="IPR036397">
    <property type="entry name" value="RNaseH_sf"/>
</dbReference>
<dbReference type="InterPro" id="IPR050092">
    <property type="entry name" value="RNase_H"/>
</dbReference>
<dbReference type="PANTHER" id="PTHR10642:SF26">
    <property type="entry name" value="RIBONUCLEASE H1"/>
    <property type="match status" value="1"/>
</dbReference>
<dbReference type="Proteomes" id="UP000199354">
    <property type="component" value="Unassembled WGS sequence"/>
</dbReference>
<dbReference type="STRING" id="490189.SAMN02927903_01725"/>
<evidence type="ECO:0000256" key="10">
    <source>
        <dbReference type="ARBA" id="ARBA00022842"/>
    </source>
</evidence>
<dbReference type="RefSeq" id="WP_091141912.1">
    <property type="nucleotide sequence ID" value="NZ_FMVF01000007.1"/>
</dbReference>
<dbReference type="OrthoDB" id="7845843at2"/>
<dbReference type="GO" id="GO:0043137">
    <property type="term" value="P:DNA replication, removal of RNA primer"/>
    <property type="evidence" value="ECO:0007669"/>
    <property type="project" value="TreeGrafter"/>
</dbReference>
<accession>A0A1G5H426</accession>
<comment type="catalytic activity">
    <reaction evidence="1">
        <text>Endonucleolytic cleavage to 5'-phosphomonoester.</text>
        <dbReference type="EC" id="3.1.26.4"/>
    </reaction>
</comment>
<dbReference type="GO" id="GO:0003676">
    <property type="term" value="F:nucleic acid binding"/>
    <property type="evidence" value="ECO:0007669"/>
    <property type="project" value="InterPro"/>
</dbReference>
<dbReference type="SUPFAM" id="SSF53098">
    <property type="entry name" value="Ribonuclease H-like"/>
    <property type="match status" value="1"/>
</dbReference>
<comment type="subunit">
    <text evidence="4">Monomer.</text>
</comment>
<keyword evidence="10" id="KW-0460">Magnesium</keyword>
<dbReference type="PANTHER" id="PTHR10642">
    <property type="entry name" value="RIBONUCLEASE H1"/>
    <property type="match status" value="1"/>
</dbReference>
<dbReference type="InterPro" id="IPR002156">
    <property type="entry name" value="RNaseH_domain"/>
</dbReference>
<comment type="similarity">
    <text evidence="3">Belongs to the RNase H family.</text>
</comment>
<evidence type="ECO:0000256" key="1">
    <source>
        <dbReference type="ARBA" id="ARBA00000077"/>
    </source>
</evidence>
<protein>
    <recommendedName>
        <fullName evidence="5">ribonuclease H</fullName>
        <ecNumber evidence="5">3.1.26.4</ecNumber>
    </recommendedName>
</protein>
<evidence type="ECO:0000256" key="9">
    <source>
        <dbReference type="ARBA" id="ARBA00022801"/>
    </source>
</evidence>
<dbReference type="CDD" id="cd09278">
    <property type="entry name" value="RNase_HI_prokaryote_like"/>
    <property type="match status" value="1"/>
</dbReference>
<evidence type="ECO:0000256" key="5">
    <source>
        <dbReference type="ARBA" id="ARBA00012180"/>
    </source>
</evidence>
<evidence type="ECO:0000256" key="6">
    <source>
        <dbReference type="ARBA" id="ARBA00022722"/>
    </source>
</evidence>
<dbReference type="EMBL" id="FMVF01000007">
    <property type="protein sequence ID" value="SCY57678.1"/>
    <property type="molecule type" value="Genomic_DNA"/>
</dbReference>
<evidence type="ECO:0000313" key="13">
    <source>
        <dbReference type="Proteomes" id="UP000199354"/>
    </source>
</evidence>
<keyword evidence="9" id="KW-0378">Hydrolase</keyword>
<dbReference type="EC" id="3.1.26.4" evidence="5"/>
<dbReference type="GO" id="GO:0004523">
    <property type="term" value="F:RNA-DNA hybrid ribonuclease activity"/>
    <property type="evidence" value="ECO:0007669"/>
    <property type="project" value="UniProtKB-EC"/>
</dbReference>
<evidence type="ECO:0000256" key="3">
    <source>
        <dbReference type="ARBA" id="ARBA00005300"/>
    </source>
</evidence>
<evidence type="ECO:0000259" key="11">
    <source>
        <dbReference type="PROSITE" id="PS50879"/>
    </source>
</evidence>
<evidence type="ECO:0000256" key="8">
    <source>
        <dbReference type="ARBA" id="ARBA00022759"/>
    </source>
</evidence>
<dbReference type="Pfam" id="PF00075">
    <property type="entry name" value="RNase_H"/>
    <property type="match status" value="1"/>
</dbReference>
<organism evidence="12 13">
    <name type="scientific">Flavobacterium caeni</name>
    <dbReference type="NCBI Taxonomy" id="490189"/>
    <lineage>
        <taxon>Bacteria</taxon>
        <taxon>Pseudomonadati</taxon>
        <taxon>Bacteroidota</taxon>
        <taxon>Flavobacteriia</taxon>
        <taxon>Flavobacteriales</taxon>
        <taxon>Flavobacteriaceae</taxon>
        <taxon>Flavobacterium</taxon>
    </lineage>
</organism>
<feature type="domain" description="RNase H type-1" evidence="11">
    <location>
        <begin position="1"/>
        <end position="141"/>
    </location>
</feature>
<name>A0A1G5H426_9FLAO</name>
<evidence type="ECO:0000256" key="7">
    <source>
        <dbReference type="ARBA" id="ARBA00022723"/>
    </source>
</evidence>
<evidence type="ECO:0000313" key="12">
    <source>
        <dbReference type="EMBL" id="SCY57678.1"/>
    </source>
</evidence>
<comment type="cofactor">
    <cofactor evidence="2">
        <name>Mg(2+)</name>
        <dbReference type="ChEBI" id="CHEBI:18420"/>
    </cofactor>
</comment>
<gene>
    <name evidence="12" type="ORF">SAMN02927903_01725</name>
</gene>
<keyword evidence="8" id="KW-0255">Endonuclease</keyword>
<dbReference type="InterPro" id="IPR012337">
    <property type="entry name" value="RNaseH-like_sf"/>
</dbReference>
<dbReference type="Gene3D" id="3.30.420.10">
    <property type="entry name" value="Ribonuclease H-like superfamily/Ribonuclease H"/>
    <property type="match status" value="1"/>
</dbReference>
<keyword evidence="7" id="KW-0479">Metal-binding</keyword>
<dbReference type="GO" id="GO:0046872">
    <property type="term" value="F:metal ion binding"/>
    <property type="evidence" value="ECO:0007669"/>
    <property type="project" value="UniProtKB-KW"/>
</dbReference>
<dbReference type="PROSITE" id="PS50879">
    <property type="entry name" value="RNASE_H_1"/>
    <property type="match status" value="1"/>
</dbReference>